<dbReference type="GeneID" id="34556052"/>
<sequence>MEEHLYPFTIGAVPSWESGYFKGRSGVRCGPSHALSLSLMRPGVGHLGIKSTISTAGRRWLKTMKSTTRLGLLRYMLHPCRADTKSSNGSSSRALTWRILGDISADASLLFVAQSPHLRKTTTGQL</sequence>
<accession>A0A1G4BJU2</accession>
<dbReference type="EMBL" id="MJBS01000017">
    <property type="protein sequence ID" value="OHF01701.1"/>
    <property type="molecule type" value="Genomic_DNA"/>
</dbReference>
<gene>
    <name evidence="1" type="ORF">CORC01_02892</name>
</gene>
<evidence type="ECO:0000313" key="2">
    <source>
        <dbReference type="Proteomes" id="UP000176998"/>
    </source>
</evidence>
<proteinExistence type="predicted"/>
<evidence type="ECO:0000313" key="1">
    <source>
        <dbReference type="EMBL" id="OHF01701.1"/>
    </source>
</evidence>
<comment type="caution">
    <text evidence="1">The sequence shown here is derived from an EMBL/GenBank/DDBJ whole genome shotgun (WGS) entry which is preliminary data.</text>
</comment>
<dbReference type="AlphaFoldDB" id="A0A1G4BJU2"/>
<protein>
    <submittedName>
        <fullName evidence="1">Uncharacterized protein</fullName>
    </submittedName>
</protein>
<name>A0A1G4BJU2_9PEZI</name>
<dbReference type="RefSeq" id="XP_022478843.1">
    <property type="nucleotide sequence ID" value="XM_022614542.1"/>
</dbReference>
<keyword evidence="2" id="KW-1185">Reference proteome</keyword>
<dbReference type="Proteomes" id="UP000176998">
    <property type="component" value="Unassembled WGS sequence"/>
</dbReference>
<reference evidence="1 2" key="1">
    <citation type="submission" date="2016-09" db="EMBL/GenBank/DDBJ databases">
        <authorList>
            <person name="Capua I."/>
            <person name="De Benedictis P."/>
            <person name="Joannis T."/>
            <person name="Lombin L.H."/>
            <person name="Cattoli G."/>
        </authorList>
    </citation>
    <scope>NUCLEOTIDE SEQUENCE [LARGE SCALE GENOMIC DNA]</scope>
    <source>
        <strain evidence="1 2">IMI 309357</strain>
    </source>
</reference>
<organism evidence="1 2">
    <name type="scientific">Colletotrichum orchidophilum</name>
    <dbReference type="NCBI Taxonomy" id="1209926"/>
    <lineage>
        <taxon>Eukaryota</taxon>
        <taxon>Fungi</taxon>
        <taxon>Dikarya</taxon>
        <taxon>Ascomycota</taxon>
        <taxon>Pezizomycotina</taxon>
        <taxon>Sordariomycetes</taxon>
        <taxon>Hypocreomycetidae</taxon>
        <taxon>Glomerellales</taxon>
        <taxon>Glomerellaceae</taxon>
        <taxon>Colletotrichum</taxon>
    </lineage>
</organism>